<gene>
    <name evidence="3" type="ordered locus">MYSTI_00093</name>
</gene>
<accession>L7U1J5</accession>
<dbReference type="InterPro" id="IPR050769">
    <property type="entry name" value="NAT_camello-type"/>
</dbReference>
<dbReference type="KEGG" id="msd:MYSTI_00093"/>
<dbReference type="HOGENOM" id="CLU_102964_1_1_7"/>
<dbReference type="PATRIC" id="fig|1278073.3.peg.99"/>
<dbReference type="Proteomes" id="UP000011131">
    <property type="component" value="Chromosome"/>
</dbReference>
<proteinExistence type="predicted"/>
<keyword evidence="4" id="KW-1185">Reference proteome</keyword>
<dbReference type="EMBL" id="CP004025">
    <property type="protein sequence ID" value="AGC41452.1"/>
    <property type="molecule type" value="Genomic_DNA"/>
</dbReference>
<dbReference type="STRING" id="1278073.MYSTI_00093"/>
<dbReference type="PANTHER" id="PTHR13947">
    <property type="entry name" value="GNAT FAMILY N-ACETYLTRANSFERASE"/>
    <property type="match status" value="1"/>
</dbReference>
<dbReference type="PANTHER" id="PTHR13947:SF37">
    <property type="entry name" value="LD18367P"/>
    <property type="match status" value="1"/>
</dbReference>
<dbReference type="GO" id="GO:0008080">
    <property type="term" value="F:N-acetyltransferase activity"/>
    <property type="evidence" value="ECO:0007669"/>
    <property type="project" value="InterPro"/>
</dbReference>
<protein>
    <submittedName>
        <fullName evidence="3">Acetyltransferase</fullName>
    </submittedName>
</protein>
<reference evidence="3 4" key="1">
    <citation type="journal article" date="2013" name="Genome Announc.">
        <title>Complete genome sequence of Myxococcus stipitatus strain DSM 14675, a fruiting myxobacterium.</title>
        <authorList>
            <person name="Huntley S."/>
            <person name="Kneip S."/>
            <person name="Treuner-Lange A."/>
            <person name="Sogaard-Andersen L."/>
        </authorList>
    </citation>
    <scope>NUCLEOTIDE SEQUENCE [LARGE SCALE GENOMIC DNA]</scope>
    <source>
        <strain evidence="4">DSM 14675 / JCM 12634 / Mx s8</strain>
    </source>
</reference>
<organism evidence="3 4">
    <name type="scientific">Myxococcus stipitatus (strain DSM 14675 / JCM 12634 / Mx s8)</name>
    <dbReference type="NCBI Taxonomy" id="1278073"/>
    <lineage>
        <taxon>Bacteria</taxon>
        <taxon>Pseudomonadati</taxon>
        <taxon>Myxococcota</taxon>
        <taxon>Myxococcia</taxon>
        <taxon>Myxococcales</taxon>
        <taxon>Cystobacterineae</taxon>
        <taxon>Myxococcaceae</taxon>
        <taxon>Myxococcus</taxon>
    </lineage>
</organism>
<dbReference type="OrthoDB" id="9803233at2"/>
<dbReference type="Pfam" id="PF00583">
    <property type="entry name" value="Acetyltransf_1"/>
    <property type="match status" value="1"/>
</dbReference>
<dbReference type="InterPro" id="IPR016181">
    <property type="entry name" value="Acyl_CoA_acyltransferase"/>
</dbReference>
<dbReference type="InterPro" id="IPR000182">
    <property type="entry name" value="GNAT_dom"/>
</dbReference>
<dbReference type="AlphaFoldDB" id="L7U1J5"/>
<sequence>MSTQDAMGPVVVRDARPEDDGVVGELLVEAFITQYAKKLPEVVYTDERKRELRDVAARRKIASVKVAELAGEVVGTVALFPPGAPGSEAWLPNAADLRGLATSVKLHGKGLSRPLLDAAEDQARSWGVDAICLHVRRGAEGVARMYMNRGYVREPSGDMSLPSVFLEAYVMRLKSPA</sequence>
<dbReference type="CDD" id="cd04301">
    <property type="entry name" value="NAT_SF"/>
    <property type="match status" value="1"/>
</dbReference>
<name>L7U1J5_MYXSD</name>
<evidence type="ECO:0000256" key="1">
    <source>
        <dbReference type="ARBA" id="ARBA00022679"/>
    </source>
</evidence>
<keyword evidence="1 3" id="KW-0808">Transferase</keyword>
<evidence type="ECO:0000313" key="4">
    <source>
        <dbReference type="Proteomes" id="UP000011131"/>
    </source>
</evidence>
<evidence type="ECO:0000313" key="3">
    <source>
        <dbReference type="EMBL" id="AGC41452.1"/>
    </source>
</evidence>
<feature type="domain" description="N-acetyltransferase" evidence="2">
    <location>
        <begin position="10"/>
        <end position="176"/>
    </location>
</feature>
<dbReference type="eggNOG" id="COG3153">
    <property type="taxonomic scope" value="Bacteria"/>
</dbReference>
<dbReference type="RefSeq" id="WP_015345715.1">
    <property type="nucleotide sequence ID" value="NC_020126.1"/>
</dbReference>
<evidence type="ECO:0000259" key="2">
    <source>
        <dbReference type="PROSITE" id="PS51186"/>
    </source>
</evidence>
<dbReference type="PROSITE" id="PS51186">
    <property type="entry name" value="GNAT"/>
    <property type="match status" value="1"/>
</dbReference>
<dbReference type="SUPFAM" id="SSF55729">
    <property type="entry name" value="Acyl-CoA N-acyltransferases (Nat)"/>
    <property type="match status" value="1"/>
</dbReference>
<dbReference type="Gene3D" id="3.40.630.30">
    <property type="match status" value="1"/>
</dbReference>